<dbReference type="HOGENOM" id="CLU_013748_3_1_3"/>
<dbReference type="InterPro" id="IPR012000">
    <property type="entry name" value="Thiamin_PyroP_enz_cen_dom"/>
</dbReference>
<feature type="domain" description="Thiamine pyrophosphate enzyme TPP-binding" evidence="5">
    <location>
        <begin position="417"/>
        <end position="559"/>
    </location>
</feature>
<feature type="domain" description="Thiamine pyrophosphate enzyme central" evidence="4">
    <location>
        <begin position="235"/>
        <end position="359"/>
    </location>
</feature>
<dbReference type="EMBL" id="CP002199">
    <property type="protein sequence ID" value="ADN17857.1"/>
    <property type="molecule type" value="Genomic_DNA"/>
</dbReference>
<dbReference type="CDD" id="cd07035">
    <property type="entry name" value="TPP_PYR_POX_like"/>
    <property type="match status" value="1"/>
</dbReference>
<protein>
    <submittedName>
        <fullName evidence="7">Thiamine pyrophosphate protein domain protein TPP-binding protein</fullName>
    </submittedName>
</protein>
<keyword evidence="7" id="KW-0614">Plasmid</keyword>
<evidence type="ECO:0000259" key="5">
    <source>
        <dbReference type="Pfam" id="PF02775"/>
    </source>
</evidence>
<dbReference type="GO" id="GO:0050660">
    <property type="term" value="F:flavin adenine dinucleotide binding"/>
    <property type="evidence" value="ECO:0007669"/>
    <property type="project" value="TreeGrafter"/>
</dbReference>
<dbReference type="GO" id="GO:0009099">
    <property type="term" value="P:L-valine biosynthetic process"/>
    <property type="evidence" value="ECO:0007669"/>
    <property type="project" value="TreeGrafter"/>
</dbReference>
<evidence type="ECO:0000256" key="3">
    <source>
        <dbReference type="RuleBase" id="RU362132"/>
    </source>
</evidence>
<comment type="similarity">
    <text evidence="1 3">Belongs to the TPP enzyme family.</text>
</comment>
<dbReference type="GO" id="GO:0003984">
    <property type="term" value="F:acetolactate synthase activity"/>
    <property type="evidence" value="ECO:0007669"/>
    <property type="project" value="TreeGrafter"/>
</dbReference>
<dbReference type="InterPro" id="IPR029061">
    <property type="entry name" value="THDP-binding"/>
</dbReference>
<keyword evidence="2 3" id="KW-0786">Thiamine pyrophosphate</keyword>
<dbReference type="Pfam" id="PF02775">
    <property type="entry name" value="TPP_enzyme_C"/>
    <property type="match status" value="1"/>
</dbReference>
<dbReference type="Proteomes" id="UP000008206">
    <property type="component" value="Plasmid Cy782201"/>
</dbReference>
<dbReference type="KEGG" id="cyj:Cyan7822_6010"/>
<dbReference type="SUPFAM" id="SSF52467">
    <property type="entry name" value="DHS-like NAD/FAD-binding domain"/>
    <property type="match status" value="1"/>
</dbReference>
<evidence type="ECO:0000256" key="2">
    <source>
        <dbReference type="ARBA" id="ARBA00023052"/>
    </source>
</evidence>
<dbReference type="InterPro" id="IPR011766">
    <property type="entry name" value="TPP_enzyme_TPP-bd"/>
</dbReference>
<dbReference type="SUPFAM" id="SSF52518">
    <property type="entry name" value="Thiamin diphosphate-binding fold (THDP-binding)"/>
    <property type="match status" value="2"/>
</dbReference>
<dbReference type="PANTHER" id="PTHR18968">
    <property type="entry name" value="THIAMINE PYROPHOSPHATE ENZYMES"/>
    <property type="match status" value="1"/>
</dbReference>
<dbReference type="InterPro" id="IPR029035">
    <property type="entry name" value="DHS-like_NAD/FAD-binding_dom"/>
</dbReference>
<dbReference type="GO" id="GO:0030976">
    <property type="term" value="F:thiamine pyrophosphate binding"/>
    <property type="evidence" value="ECO:0007669"/>
    <property type="project" value="InterPro"/>
</dbReference>
<proteinExistence type="inferred from homology"/>
<dbReference type="Pfam" id="PF02776">
    <property type="entry name" value="TPP_enzyme_N"/>
    <property type="match status" value="1"/>
</dbReference>
<evidence type="ECO:0000313" key="8">
    <source>
        <dbReference type="Proteomes" id="UP000008206"/>
    </source>
</evidence>
<geneLocation type="plasmid" evidence="7 8">
    <name>Cy782201</name>
</geneLocation>
<gene>
    <name evidence="7" type="ordered locus">Cyan7822_6010</name>
</gene>
<evidence type="ECO:0000256" key="1">
    <source>
        <dbReference type="ARBA" id="ARBA00007812"/>
    </source>
</evidence>
<dbReference type="Gene3D" id="3.40.50.970">
    <property type="match status" value="2"/>
</dbReference>
<keyword evidence="8" id="KW-1185">Reference proteome</keyword>
<reference evidence="8" key="1">
    <citation type="journal article" date="2011" name="MBio">
        <title>Novel metabolic attributes of the genus Cyanothece, comprising a group of unicellular nitrogen-fixing Cyanobacteria.</title>
        <authorList>
            <person name="Bandyopadhyay A."/>
            <person name="Elvitigala T."/>
            <person name="Welsh E."/>
            <person name="Stockel J."/>
            <person name="Liberton M."/>
            <person name="Min H."/>
            <person name="Sherman L.A."/>
            <person name="Pakrasi H.B."/>
        </authorList>
    </citation>
    <scope>NUCLEOTIDE SEQUENCE [LARGE SCALE GENOMIC DNA]</scope>
    <source>
        <strain evidence="8">PCC 7822</strain>
        <plasmid evidence="8">Cy782201</plasmid>
    </source>
</reference>
<evidence type="ECO:0000259" key="4">
    <source>
        <dbReference type="Pfam" id="PF00205"/>
    </source>
</evidence>
<dbReference type="InterPro" id="IPR012001">
    <property type="entry name" value="Thiamin_PyroP_enz_TPP-bd_dom"/>
</dbReference>
<feature type="domain" description="Thiamine pyrophosphate enzyme N-terminal TPP-binding" evidence="6">
    <location>
        <begin position="31"/>
        <end position="141"/>
    </location>
</feature>
<organism evidence="7 8">
    <name type="scientific">Gloeothece verrucosa (strain PCC 7822)</name>
    <name type="common">Cyanothece sp. (strain PCC 7822)</name>
    <dbReference type="NCBI Taxonomy" id="497965"/>
    <lineage>
        <taxon>Bacteria</taxon>
        <taxon>Bacillati</taxon>
        <taxon>Cyanobacteriota</taxon>
        <taxon>Cyanophyceae</taxon>
        <taxon>Oscillatoriophycideae</taxon>
        <taxon>Chroococcales</taxon>
        <taxon>Aphanothecaceae</taxon>
        <taxon>Gloeothece</taxon>
        <taxon>Gloeothece verrucosa</taxon>
    </lineage>
</organism>
<dbReference type="GO" id="GO:0009097">
    <property type="term" value="P:isoleucine biosynthetic process"/>
    <property type="evidence" value="ECO:0007669"/>
    <property type="project" value="TreeGrafter"/>
</dbReference>
<dbReference type="Pfam" id="PF00205">
    <property type="entry name" value="TPP_enzyme_M"/>
    <property type="match status" value="1"/>
</dbReference>
<accession>E0ULM7</accession>
<sequence>MSTTFPAKTINQNTQLAKLNKNSLSQNSTTTVSHAIVNMLEQMGVQYAFGVSGGAIAPLWDALAHSSIQVLHFRHEAGAAFAAAEAYFASNKPVVVFTTTGPGITNALTGLMAARWEGAKVIFLSGATSAPQRGRWACQETSTYTMPHEGIFTSGTLFNYATTFESPDQLPVIARRLASGLEQPGGFVAHVSISRAIQASKINSLLPLVPFSRSLVTTTQQTVAECGRLLSEGHFAIWVGFGARSAAEAIRQLAETTGAGVICSPRGKGIFPEDHSQFVGVTGFAGHESVLKYMQEQCPLRTLVLGTRLGELTSLWNPNMIPKKGFVHVDLNSDIPGTAYPNSETVGIQSDINLFVKELLNYFSKNKNVFTRLKIPRPQRFVINPNAQTPVRPQVLMNMIQRIIVEGSNAIIMAEGGNSLAWATHLLRFTQANRYRITTRFASMGHFVTGVVGAAIAHQGKAIAIVGDGAMLMNNEISTAVKYAIPVVWIVLNDGRYNMCEQGMGFENYNNVNVTIPKTDFVKIALGMGAKGIRVENESQIKLALEQAMASSVPFVVDVVIDSSVVAPIGKRIQSLMAQKSNHYLL</sequence>
<dbReference type="AlphaFoldDB" id="E0ULM7"/>
<dbReference type="InterPro" id="IPR045229">
    <property type="entry name" value="TPP_enz"/>
</dbReference>
<name>E0ULM7_GLOV7</name>
<dbReference type="Gene3D" id="3.40.50.1220">
    <property type="entry name" value="TPP-binding domain"/>
    <property type="match status" value="1"/>
</dbReference>
<evidence type="ECO:0000313" key="7">
    <source>
        <dbReference type="EMBL" id="ADN17857.1"/>
    </source>
</evidence>
<dbReference type="RefSeq" id="WP_013334607.1">
    <property type="nucleotide sequence ID" value="NC_014533.1"/>
</dbReference>
<dbReference type="OrthoDB" id="9785953at2"/>
<dbReference type="GO" id="GO:0005948">
    <property type="term" value="C:acetolactate synthase complex"/>
    <property type="evidence" value="ECO:0007669"/>
    <property type="project" value="TreeGrafter"/>
</dbReference>
<dbReference type="GO" id="GO:0000287">
    <property type="term" value="F:magnesium ion binding"/>
    <property type="evidence" value="ECO:0007669"/>
    <property type="project" value="InterPro"/>
</dbReference>
<dbReference type="PANTHER" id="PTHR18968:SF167">
    <property type="entry name" value="ACETOLACTATE SYNTHASE LARGE SUBUNIT ILVB2-RELATED"/>
    <property type="match status" value="1"/>
</dbReference>
<evidence type="ECO:0000259" key="6">
    <source>
        <dbReference type="Pfam" id="PF02776"/>
    </source>
</evidence>